<evidence type="ECO:0000313" key="10">
    <source>
        <dbReference type="EMBL" id="CAF0841010.1"/>
    </source>
</evidence>
<accession>A0A813VQW5</accession>
<dbReference type="PANTHER" id="PTHR22749">
    <property type="entry name" value="RIBOFLAVIN KINASE/FMN ADENYLYLTRANSFERASE"/>
    <property type="match status" value="1"/>
</dbReference>
<evidence type="ECO:0000256" key="8">
    <source>
        <dbReference type="SAM" id="Phobius"/>
    </source>
</evidence>
<dbReference type="AlphaFoldDB" id="A0A813VQW5"/>
<dbReference type="GO" id="GO:0009231">
    <property type="term" value="P:riboflavin biosynthetic process"/>
    <property type="evidence" value="ECO:0007669"/>
    <property type="project" value="InterPro"/>
</dbReference>
<evidence type="ECO:0000259" key="9">
    <source>
        <dbReference type="SMART" id="SM00904"/>
    </source>
</evidence>
<dbReference type="InterPro" id="IPR023468">
    <property type="entry name" value="Riboflavin_kinase"/>
</dbReference>
<feature type="domain" description="Riboflavin kinase" evidence="9">
    <location>
        <begin position="7"/>
        <end position="139"/>
    </location>
</feature>
<keyword evidence="4" id="KW-0288">FMN</keyword>
<keyword evidence="5" id="KW-0808">Transferase</keyword>
<dbReference type="Proteomes" id="UP000663828">
    <property type="component" value="Unassembled WGS sequence"/>
</dbReference>
<keyword evidence="3" id="KW-0285">Flavoprotein</keyword>
<evidence type="ECO:0000256" key="2">
    <source>
        <dbReference type="ARBA" id="ARBA00012105"/>
    </source>
</evidence>
<reference evidence="10" key="1">
    <citation type="submission" date="2021-02" db="EMBL/GenBank/DDBJ databases">
        <authorList>
            <person name="Nowell W R."/>
        </authorList>
    </citation>
    <scope>NUCLEOTIDE SEQUENCE</scope>
</reference>
<dbReference type="EC" id="2.7.1.26" evidence="2"/>
<comment type="pathway">
    <text evidence="1">Cofactor biosynthesis; FMN biosynthesis; FMN from riboflavin (ATP route): step 1/1.</text>
</comment>
<sequence length="217" mass="24866">MTNTPWPYFTSGTIVHGFGRGSKELGCPTANFDEETVDKLPSSIDQGVYYGWAKLLTKRNNEIYKMVTSVGTNPFYNGEKKSMETHIIHEFPEDFYGETLKIVLLGEIRKMTTFNNAGMPSKRIQSISKYTAFAFVIPFVSIITKGECYPCPFYSTLSFALPLQQSLNYHLLWFSVTYFFLFDLGELVTAIQNDISTAKKKLDSDECRQYHNHSFFQ</sequence>
<evidence type="ECO:0000256" key="3">
    <source>
        <dbReference type="ARBA" id="ARBA00022630"/>
    </source>
</evidence>
<keyword evidence="8" id="KW-0812">Transmembrane</keyword>
<comment type="caution">
    <text evidence="10">The sequence shown here is derived from an EMBL/GenBank/DDBJ whole genome shotgun (WGS) entry which is preliminary data.</text>
</comment>
<dbReference type="GO" id="GO:0009398">
    <property type="term" value="P:FMN biosynthetic process"/>
    <property type="evidence" value="ECO:0007669"/>
    <property type="project" value="UniProtKB-UniPathway"/>
</dbReference>
<feature type="transmembrane region" description="Helical" evidence="8">
    <location>
        <begin position="127"/>
        <end position="144"/>
    </location>
</feature>
<keyword evidence="11" id="KW-1185">Reference proteome</keyword>
<dbReference type="SUPFAM" id="SSF82114">
    <property type="entry name" value="Riboflavin kinase-like"/>
    <property type="match status" value="1"/>
</dbReference>
<evidence type="ECO:0000256" key="1">
    <source>
        <dbReference type="ARBA" id="ARBA00005201"/>
    </source>
</evidence>
<evidence type="ECO:0000256" key="7">
    <source>
        <dbReference type="ARBA" id="ARBA00022840"/>
    </source>
</evidence>
<proteinExistence type="predicted"/>
<keyword evidence="8" id="KW-0472">Membrane</keyword>
<name>A0A813VQW5_ADIRI</name>
<keyword evidence="7" id="KW-0067">ATP-binding</keyword>
<dbReference type="Pfam" id="PF01687">
    <property type="entry name" value="Flavokinase"/>
    <property type="match status" value="1"/>
</dbReference>
<keyword evidence="6" id="KW-0547">Nucleotide-binding</keyword>
<dbReference type="EMBL" id="CAJNOR010000210">
    <property type="protein sequence ID" value="CAF0841010.1"/>
    <property type="molecule type" value="Genomic_DNA"/>
</dbReference>
<dbReference type="GO" id="GO:0005524">
    <property type="term" value="F:ATP binding"/>
    <property type="evidence" value="ECO:0007669"/>
    <property type="project" value="UniProtKB-KW"/>
</dbReference>
<dbReference type="InterPro" id="IPR015865">
    <property type="entry name" value="Riboflavin_kinase_bac/euk"/>
</dbReference>
<dbReference type="SMART" id="SM00904">
    <property type="entry name" value="Flavokinase"/>
    <property type="match status" value="1"/>
</dbReference>
<dbReference type="InterPro" id="IPR023465">
    <property type="entry name" value="Riboflavin_kinase_dom_sf"/>
</dbReference>
<gene>
    <name evidence="10" type="ORF">XAT740_LOCUS4968</name>
</gene>
<keyword evidence="8" id="KW-1133">Transmembrane helix</keyword>
<evidence type="ECO:0000313" key="11">
    <source>
        <dbReference type="Proteomes" id="UP000663828"/>
    </source>
</evidence>
<protein>
    <recommendedName>
        <fullName evidence="2">riboflavin kinase</fullName>
        <ecNumber evidence="2">2.7.1.26</ecNumber>
    </recommendedName>
</protein>
<evidence type="ECO:0000256" key="4">
    <source>
        <dbReference type="ARBA" id="ARBA00022643"/>
    </source>
</evidence>
<dbReference type="Gene3D" id="2.40.30.30">
    <property type="entry name" value="Riboflavin kinase-like"/>
    <property type="match status" value="1"/>
</dbReference>
<dbReference type="GO" id="GO:0008531">
    <property type="term" value="F:riboflavin kinase activity"/>
    <property type="evidence" value="ECO:0007669"/>
    <property type="project" value="UniProtKB-EC"/>
</dbReference>
<dbReference type="GO" id="GO:0005739">
    <property type="term" value="C:mitochondrion"/>
    <property type="evidence" value="ECO:0007669"/>
    <property type="project" value="TreeGrafter"/>
</dbReference>
<organism evidence="10 11">
    <name type="scientific">Adineta ricciae</name>
    <name type="common">Rotifer</name>
    <dbReference type="NCBI Taxonomy" id="249248"/>
    <lineage>
        <taxon>Eukaryota</taxon>
        <taxon>Metazoa</taxon>
        <taxon>Spiralia</taxon>
        <taxon>Gnathifera</taxon>
        <taxon>Rotifera</taxon>
        <taxon>Eurotatoria</taxon>
        <taxon>Bdelloidea</taxon>
        <taxon>Adinetida</taxon>
        <taxon>Adinetidae</taxon>
        <taxon>Adineta</taxon>
    </lineage>
</organism>
<evidence type="ECO:0000256" key="5">
    <source>
        <dbReference type="ARBA" id="ARBA00022679"/>
    </source>
</evidence>
<evidence type="ECO:0000256" key="6">
    <source>
        <dbReference type="ARBA" id="ARBA00022741"/>
    </source>
</evidence>
<feature type="transmembrane region" description="Helical" evidence="8">
    <location>
        <begin position="171"/>
        <end position="191"/>
    </location>
</feature>
<dbReference type="UniPathway" id="UPA00276">
    <property type="reaction ID" value="UER00406"/>
</dbReference>
<dbReference type="PANTHER" id="PTHR22749:SF6">
    <property type="entry name" value="RIBOFLAVIN KINASE"/>
    <property type="match status" value="1"/>
</dbReference>